<sequence>MTSPASPEPAPASVLNISCYLFVAIEAPHALRDALHERALALGLRGTVLIAEEGINLFLAGPGDAVRAWVDTLRADPRFAALAPKESWSDTVPFRKLLVKVKPEIIRMNHPTIRPDQAPRAPALPAATLRRWLDQGHDDDGRPVVTLDTRNAFEVDVGAFDGAIDWRITKFSEFPEAVQAHRAELAGKTVVSYCTGGIRCEKAALYLEQQDLDAKVYQLEGGILKYFEEVGGAHYHGDCFVFDERRALDPALAPSDVEPAADALGLAAALAPKAA</sequence>
<dbReference type="Gene3D" id="3.30.70.100">
    <property type="match status" value="1"/>
</dbReference>
<dbReference type="Proteomes" id="UP000197468">
    <property type="component" value="Unassembled WGS sequence"/>
</dbReference>
<dbReference type="PANTHER" id="PTHR43268:SF3">
    <property type="entry name" value="RHODANESE-LIKE DOMAIN-CONTAINING PROTEIN 7-RELATED"/>
    <property type="match status" value="1"/>
</dbReference>
<name>A0A246JKI4_9BURK</name>
<evidence type="ECO:0000259" key="1">
    <source>
        <dbReference type="PROSITE" id="PS50206"/>
    </source>
</evidence>
<dbReference type="GO" id="GO:0016740">
    <property type="term" value="F:transferase activity"/>
    <property type="evidence" value="ECO:0007669"/>
    <property type="project" value="UniProtKB-KW"/>
</dbReference>
<keyword evidence="2" id="KW-0808">Transferase</keyword>
<keyword evidence="3" id="KW-1185">Reference proteome</keyword>
<dbReference type="InterPro" id="IPR036873">
    <property type="entry name" value="Rhodanese-like_dom_sf"/>
</dbReference>
<dbReference type="InterPro" id="IPR040503">
    <property type="entry name" value="TRHO_N"/>
</dbReference>
<dbReference type="OrthoDB" id="9778326at2"/>
<dbReference type="SUPFAM" id="SSF52821">
    <property type="entry name" value="Rhodanese/Cell cycle control phosphatase"/>
    <property type="match status" value="1"/>
</dbReference>
<dbReference type="SMART" id="SM00450">
    <property type="entry name" value="RHOD"/>
    <property type="match status" value="1"/>
</dbReference>
<reference evidence="2 3" key="1">
    <citation type="journal article" date="2008" name="Int. J. Syst. Evol. Microbiol.">
        <title>Description of Roseateles aquatilis sp. nov. and Roseateles terrae sp. nov., in the class Betaproteobacteria, and emended description of the genus Roseateles.</title>
        <authorList>
            <person name="Gomila M."/>
            <person name="Bowien B."/>
            <person name="Falsen E."/>
            <person name="Moore E.R."/>
            <person name="Lalucat J."/>
        </authorList>
    </citation>
    <scope>NUCLEOTIDE SEQUENCE [LARGE SCALE GENOMIC DNA]</scope>
    <source>
        <strain evidence="2 3">CCUG 48205</strain>
    </source>
</reference>
<dbReference type="AlphaFoldDB" id="A0A246JKI4"/>
<organism evidence="2 3">
    <name type="scientific">Roseateles aquatilis</name>
    <dbReference type="NCBI Taxonomy" id="431061"/>
    <lineage>
        <taxon>Bacteria</taxon>
        <taxon>Pseudomonadati</taxon>
        <taxon>Pseudomonadota</taxon>
        <taxon>Betaproteobacteria</taxon>
        <taxon>Burkholderiales</taxon>
        <taxon>Sphaerotilaceae</taxon>
        <taxon>Roseateles</taxon>
    </lineage>
</organism>
<comment type="caution">
    <text evidence="2">The sequence shown here is derived from an EMBL/GenBank/DDBJ whole genome shotgun (WGS) entry which is preliminary data.</text>
</comment>
<dbReference type="EMBL" id="NIOF01000001">
    <property type="protein sequence ID" value="OWQ93003.1"/>
    <property type="molecule type" value="Genomic_DNA"/>
</dbReference>
<dbReference type="RefSeq" id="WP_088382151.1">
    <property type="nucleotide sequence ID" value="NZ_NIOF01000001.1"/>
</dbReference>
<protein>
    <submittedName>
        <fullName evidence="2">Sulfurtransferase</fullName>
    </submittedName>
</protein>
<dbReference type="NCBIfam" id="NF003703">
    <property type="entry name" value="PRK05320.1"/>
    <property type="match status" value="1"/>
</dbReference>
<accession>A0A246JKI4</accession>
<evidence type="ECO:0000313" key="2">
    <source>
        <dbReference type="EMBL" id="OWQ93003.1"/>
    </source>
</evidence>
<feature type="domain" description="Rhodanese" evidence="1">
    <location>
        <begin position="140"/>
        <end position="235"/>
    </location>
</feature>
<dbReference type="PROSITE" id="PS50206">
    <property type="entry name" value="RHODANESE_3"/>
    <property type="match status" value="1"/>
</dbReference>
<dbReference type="Gene3D" id="3.40.250.10">
    <property type="entry name" value="Rhodanese-like domain"/>
    <property type="match status" value="1"/>
</dbReference>
<gene>
    <name evidence="2" type="ORF">CDN99_00385</name>
</gene>
<dbReference type="InterPro" id="IPR020936">
    <property type="entry name" value="TrhO"/>
</dbReference>
<evidence type="ECO:0000313" key="3">
    <source>
        <dbReference type="Proteomes" id="UP000197468"/>
    </source>
</evidence>
<proteinExistence type="predicted"/>
<dbReference type="PANTHER" id="PTHR43268">
    <property type="entry name" value="THIOSULFATE SULFURTRANSFERASE/RHODANESE-LIKE DOMAIN-CONTAINING PROTEIN 2"/>
    <property type="match status" value="1"/>
</dbReference>
<dbReference type="Pfam" id="PF17773">
    <property type="entry name" value="UPF0176_N"/>
    <property type="match status" value="1"/>
</dbReference>
<dbReference type="InterPro" id="IPR001763">
    <property type="entry name" value="Rhodanese-like_dom"/>
</dbReference>
<dbReference type="Pfam" id="PF00581">
    <property type="entry name" value="Rhodanese"/>
    <property type="match status" value="1"/>
</dbReference>